<evidence type="ECO:0000256" key="3">
    <source>
        <dbReference type="ARBA" id="ARBA00022821"/>
    </source>
</evidence>
<organism evidence="9 10">
    <name type="scientific">Buddleja alternifolia</name>
    <dbReference type="NCBI Taxonomy" id="168488"/>
    <lineage>
        <taxon>Eukaryota</taxon>
        <taxon>Viridiplantae</taxon>
        <taxon>Streptophyta</taxon>
        <taxon>Embryophyta</taxon>
        <taxon>Tracheophyta</taxon>
        <taxon>Spermatophyta</taxon>
        <taxon>Magnoliopsida</taxon>
        <taxon>eudicotyledons</taxon>
        <taxon>Gunneridae</taxon>
        <taxon>Pentapetalae</taxon>
        <taxon>asterids</taxon>
        <taxon>lamiids</taxon>
        <taxon>Lamiales</taxon>
        <taxon>Scrophulariaceae</taxon>
        <taxon>Buddlejeae</taxon>
        <taxon>Buddleja</taxon>
    </lineage>
</organism>
<comment type="subcellular location">
    <subcellularLocation>
        <location evidence="1">Cell membrane</location>
        <topology evidence="1">Single-pass membrane protein</topology>
    </subcellularLocation>
</comment>
<evidence type="ECO:0000256" key="4">
    <source>
        <dbReference type="PROSITE-ProRule" id="PRU00285"/>
    </source>
</evidence>
<feature type="domain" description="SHSP" evidence="8">
    <location>
        <begin position="62"/>
        <end position="173"/>
    </location>
</feature>
<dbReference type="SUPFAM" id="SSF49764">
    <property type="entry name" value="HSP20-like chaperones"/>
    <property type="match status" value="1"/>
</dbReference>
<feature type="compositionally biased region" description="Polar residues" evidence="6">
    <location>
        <begin position="194"/>
        <end position="204"/>
    </location>
</feature>
<dbReference type="GO" id="GO:0034605">
    <property type="term" value="P:cellular response to heat"/>
    <property type="evidence" value="ECO:0007669"/>
    <property type="project" value="TreeGrafter"/>
</dbReference>
<gene>
    <name evidence="9" type="ORF">BUALT_Bualt09G0108600</name>
</gene>
<keyword evidence="3" id="KW-0611">Plant defense</keyword>
<dbReference type="PANTHER" id="PTHR43670:SF114">
    <property type="entry name" value="OS05G0592000 PROTEIN"/>
    <property type="match status" value="1"/>
</dbReference>
<comment type="similarity">
    <text evidence="4 5">Belongs to the small heat shock protein (HSP20) family.</text>
</comment>
<feature type="compositionally biased region" description="Basic and acidic residues" evidence="6">
    <location>
        <begin position="160"/>
        <end position="180"/>
    </location>
</feature>
<proteinExistence type="inferred from homology"/>
<keyword evidence="7" id="KW-1133">Transmembrane helix</keyword>
<dbReference type="Proteomes" id="UP000826271">
    <property type="component" value="Unassembled WGS sequence"/>
</dbReference>
<keyword evidence="2" id="KW-1003">Cell membrane</keyword>
<dbReference type="InterPro" id="IPR002068">
    <property type="entry name" value="A-crystallin/Hsp20_dom"/>
</dbReference>
<evidence type="ECO:0000256" key="1">
    <source>
        <dbReference type="ARBA" id="ARBA00004162"/>
    </source>
</evidence>
<feature type="transmembrane region" description="Helical" evidence="7">
    <location>
        <begin position="220"/>
        <end position="240"/>
    </location>
</feature>
<name>A0AAV6X240_9LAMI</name>
<evidence type="ECO:0000256" key="6">
    <source>
        <dbReference type="SAM" id="MobiDB-lite"/>
    </source>
</evidence>
<dbReference type="Pfam" id="PF00011">
    <property type="entry name" value="HSP20"/>
    <property type="match status" value="1"/>
</dbReference>
<evidence type="ECO:0000256" key="7">
    <source>
        <dbReference type="SAM" id="Phobius"/>
    </source>
</evidence>
<evidence type="ECO:0000256" key="2">
    <source>
        <dbReference type="ARBA" id="ARBA00022475"/>
    </source>
</evidence>
<dbReference type="PANTHER" id="PTHR43670">
    <property type="entry name" value="HEAT SHOCK PROTEIN 26"/>
    <property type="match status" value="1"/>
</dbReference>
<protein>
    <recommendedName>
        <fullName evidence="8">SHSP domain-containing protein</fullName>
    </recommendedName>
</protein>
<sequence length="250" mass="28119">MKKLERIDSLTLHRKSKRNQLEHPIICPKFIFGTSINEPRNTSLHKNTFNKQFIMERKANQALAYEEFEPLCKWQRNKDFDVLEIHLQGFKKEQLKVQISNYGILKISGERPLDASRKSKFFKEISISSTYEASAIHAKFLNGWLHITMPKRKTLVPENGGKESPEASKIDRSSKPEPSDQSRAPPKSGGAKEQIQTSGGNSSAVRGLQGWKRAAPSLKLAAAAAALAALIAFVVYVYNFKIGDEYCLSL</sequence>
<comment type="caution">
    <text evidence="9">The sequence shown here is derived from an EMBL/GenBank/DDBJ whole genome shotgun (WGS) entry which is preliminary data.</text>
</comment>
<evidence type="ECO:0000256" key="5">
    <source>
        <dbReference type="RuleBase" id="RU003616"/>
    </source>
</evidence>
<dbReference type="CDD" id="cd06464">
    <property type="entry name" value="ACD_sHsps-like"/>
    <property type="match status" value="1"/>
</dbReference>
<keyword evidence="7" id="KW-0812">Transmembrane</keyword>
<accession>A0AAV6X240</accession>
<evidence type="ECO:0000313" key="9">
    <source>
        <dbReference type="EMBL" id="KAG8376866.1"/>
    </source>
</evidence>
<dbReference type="InterPro" id="IPR008978">
    <property type="entry name" value="HSP20-like_chaperone"/>
</dbReference>
<dbReference type="PROSITE" id="PS01031">
    <property type="entry name" value="SHSP"/>
    <property type="match status" value="1"/>
</dbReference>
<dbReference type="GO" id="GO:0005886">
    <property type="term" value="C:plasma membrane"/>
    <property type="evidence" value="ECO:0007669"/>
    <property type="project" value="UniProtKB-SubCell"/>
</dbReference>
<reference evidence="9" key="1">
    <citation type="submission" date="2019-10" db="EMBL/GenBank/DDBJ databases">
        <authorList>
            <person name="Zhang R."/>
            <person name="Pan Y."/>
            <person name="Wang J."/>
            <person name="Ma R."/>
            <person name="Yu S."/>
        </authorList>
    </citation>
    <scope>NUCLEOTIDE SEQUENCE</scope>
    <source>
        <strain evidence="9">LA-IB0</strain>
        <tissue evidence="9">Leaf</tissue>
    </source>
</reference>
<feature type="region of interest" description="Disordered" evidence="6">
    <location>
        <begin position="155"/>
        <end position="204"/>
    </location>
</feature>
<dbReference type="Gene3D" id="2.60.40.790">
    <property type="match status" value="1"/>
</dbReference>
<keyword evidence="7" id="KW-0472">Membrane</keyword>
<dbReference type="EMBL" id="WHWC01000009">
    <property type="protein sequence ID" value="KAG8376866.1"/>
    <property type="molecule type" value="Genomic_DNA"/>
</dbReference>
<evidence type="ECO:0000259" key="8">
    <source>
        <dbReference type="PROSITE" id="PS01031"/>
    </source>
</evidence>
<dbReference type="GO" id="GO:0006952">
    <property type="term" value="P:defense response"/>
    <property type="evidence" value="ECO:0007669"/>
    <property type="project" value="UniProtKB-KW"/>
</dbReference>
<evidence type="ECO:0000313" key="10">
    <source>
        <dbReference type="Proteomes" id="UP000826271"/>
    </source>
</evidence>
<keyword evidence="10" id="KW-1185">Reference proteome</keyword>
<dbReference type="AlphaFoldDB" id="A0AAV6X240"/>